<reference evidence="1 2" key="1">
    <citation type="journal article" date="2019" name="Genome Biol. Evol.">
        <title>Insights into the evolution of the New World diploid cottons (Gossypium, subgenus Houzingenia) based on genome sequencing.</title>
        <authorList>
            <person name="Grover C.E."/>
            <person name="Arick M.A. 2nd"/>
            <person name="Thrash A."/>
            <person name="Conover J.L."/>
            <person name="Sanders W.S."/>
            <person name="Peterson D.G."/>
            <person name="Frelichowski J.E."/>
            <person name="Scheffler J.A."/>
            <person name="Scheffler B.E."/>
            <person name="Wendel J.F."/>
        </authorList>
    </citation>
    <scope>NUCLEOTIDE SEQUENCE [LARGE SCALE GENOMIC DNA]</scope>
    <source>
        <strain evidence="1">6</strain>
        <tissue evidence="1">Leaf</tissue>
    </source>
</reference>
<dbReference type="EMBL" id="JABFAE010000007">
    <property type="protein sequence ID" value="MBA0833149.1"/>
    <property type="molecule type" value="Genomic_DNA"/>
</dbReference>
<proteinExistence type="predicted"/>
<comment type="caution">
    <text evidence="1">The sequence shown here is derived from an EMBL/GenBank/DDBJ whole genome shotgun (WGS) entry which is preliminary data.</text>
</comment>
<sequence length="17" mass="1972">MTVIPHTCRLLNQGEFL</sequence>
<dbReference type="Proteomes" id="UP000593575">
    <property type="component" value="Unassembled WGS sequence"/>
</dbReference>
<accession>A0A7J9JFG1</accession>
<protein>
    <submittedName>
        <fullName evidence="1">Uncharacterized protein</fullName>
    </submittedName>
</protein>
<evidence type="ECO:0000313" key="1">
    <source>
        <dbReference type="EMBL" id="MBA0833149.1"/>
    </source>
</evidence>
<dbReference type="AlphaFoldDB" id="A0A7J9JFG1"/>
<organism evidence="1 2">
    <name type="scientific">Gossypium armourianum</name>
    <dbReference type="NCBI Taxonomy" id="34283"/>
    <lineage>
        <taxon>Eukaryota</taxon>
        <taxon>Viridiplantae</taxon>
        <taxon>Streptophyta</taxon>
        <taxon>Embryophyta</taxon>
        <taxon>Tracheophyta</taxon>
        <taxon>Spermatophyta</taxon>
        <taxon>Magnoliopsida</taxon>
        <taxon>eudicotyledons</taxon>
        <taxon>Gunneridae</taxon>
        <taxon>Pentapetalae</taxon>
        <taxon>rosids</taxon>
        <taxon>malvids</taxon>
        <taxon>Malvales</taxon>
        <taxon>Malvaceae</taxon>
        <taxon>Malvoideae</taxon>
        <taxon>Gossypium</taxon>
    </lineage>
</organism>
<name>A0A7J9JFG1_9ROSI</name>
<evidence type="ECO:0000313" key="2">
    <source>
        <dbReference type="Proteomes" id="UP000593575"/>
    </source>
</evidence>
<keyword evidence="2" id="KW-1185">Reference proteome</keyword>
<gene>
    <name evidence="1" type="ORF">Goarm_017485</name>
</gene>